<feature type="transmembrane region" description="Helical" evidence="1">
    <location>
        <begin position="267"/>
        <end position="292"/>
    </location>
</feature>
<feature type="transmembrane region" description="Helical" evidence="1">
    <location>
        <begin position="335"/>
        <end position="357"/>
    </location>
</feature>
<evidence type="ECO:0000256" key="1">
    <source>
        <dbReference type="SAM" id="Phobius"/>
    </source>
</evidence>
<proteinExistence type="predicted"/>
<accession>A0A286UET8</accession>
<comment type="caution">
    <text evidence="2">The sequence shown here is derived from an EMBL/GenBank/DDBJ whole genome shotgun (WGS) entry which is preliminary data.</text>
</comment>
<feature type="transmembrane region" description="Helical" evidence="1">
    <location>
        <begin position="89"/>
        <end position="107"/>
    </location>
</feature>
<evidence type="ECO:0000313" key="2">
    <source>
        <dbReference type="EMBL" id="PAV18068.1"/>
    </source>
</evidence>
<feature type="transmembrane region" description="Helical" evidence="1">
    <location>
        <begin position="208"/>
        <end position="231"/>
    </location>
</feature>
<sequence>MEKYYIPENAMDAQNDEKKILLDFQLLKYIFFSISSFIIYQHILTCNYSFDYFWRKPREMAFWNCICLANRHVPIVTILILAFPLFVPITHFKSCAVIIIILQLILTHRLCLVWRDNKIIVACSCLNLVILTLASVAMFAGAYIKNGGYTIYSYASLINCLGVESLNWVPLPLFAATEVVCLVLLGFKRIKEAREENGLLRSALYRALVDDGLMYYSYSIILALVDSVLFFYLQNRIIALAIAIIDSMLHNLTNYEIKHLWDTRISFWNLVYLANRYSPLGQCLAFFLMLYLPPKYFKTCSYPILIYEFSVGCNIYLATIILNQRFFAIWKENKIVVVSSCIFVILLSISGITIFAVSTNDGKGKPSSGIISIIDCARFDTLNWTPLIIFVAGETGITYLRTIRGGKGAHTYSILFRTLINDG</sequence>
<keyword evidence="1" id="KW-0812">Transmembrane</keyword>
<dbReference type="EMBL" id="NBII01000006">
    <property type="protein sequence ID" value="PAV18068.1"/>
    <property type="molecule type" value="Genomic_DNA"/>
</dbReference>
<feature type="transmembrane region" description="Helical" evidence="1">
    <location>
        <begin position="304"/>
        <end position="323"/>
    </location>
</feature>
<gene>
    <name evidence="2" type="ORF">PNOK_0655400</name>
</gene>
<keyword evidence="1" id="KW-0472">Membrane</keyword>
<dbReference type="InParanoid" id="A0A286UET8"/>
<feature type="transmembrane region" description="Helical" evidence="1">
    <location>
        <begin position="62"/>
        <end position="83"/>
    </location>
</feature>
<protein>
    <submittedName>
        <fullName evidence="2">Uncharacterized protein</fullName>
    </submittedName>
</protein>
<dbReference type="AlphaFoldDB" id="A0A286UET8"/>
<feature type="transmembrane region" description="Helical" evidence="1">
    <location>
        <begin position="119"/>
        <end position="144"/>
    </location>
</feature>
<keyword evidence="1" id="KW-1133">Transmembrane helix</keyword>
<feature type="transmembrane region" description="Helical" evidence="1">
    <location>
        <begin position="29"/>
        <end position="50"/>
    </location>
</feature>
<name>A0A286UET8_9AGAM</name>
<keyword evidence="3" id="KW-1185">Reference proteome</keyword>
<evidence type="ECO:0000313" key="3">
    <source>
        <dbReference type="Proteomes" id="UP000217199"/>
    </source>
</evidence>
<dbReference type="Proteomes" id="UP000217199">
    <property type="component" value="Unassembled WGS sequence"/>
</dbReference>
<reference evidence="2 3" key="1">
    <citation type="journal article" date="2017" name="Mol. Ecol.">
        <title>Comparative and population genomic landscape of Phellinus noxius: A hypervariable fungus causing root rot in trees.</title>
        <authorList>
            <person name="Chung C.L."/>
            <person name="Lee T.J."/>
            <person name="Akiba M."/>
            <person name="Lee H.H."/>
            <person name="Kuo T.H."/>
            <person name="Liu D."/>
            <person name="Ke H.M."/>
            <person name="Yokoi T."/>
            <person name="Roa M.B."/>
            <person name="Lu M.J."/>
            <person name="Chang Y.Y."/>
            <person name="Ann P.J."/>
            <person name="Tsai J.N."/>
            <person name="Chen C.Y."/>
            <person name="Tzean S.S."/>
            <person name="Ota Y."/>
            <person name="Hattori T."/>
            <person name="Sahashi N."/>
            <person name="Liou R.F."/>
            <person name="Kikuchi T."/>
            <person name="Tsai I.J."/>
        </authorList>
    </citation>
    <scope>NUCLEOTIDE SEQUENCE [LARGE SCALE GENOMIC DNA]</scope>
    <source>
        <strain evidence="2 3">FFPRI411160</strain>
    </source>
</reference>
<organism evidence="2 3">
    <name type="scientific">Pyrrhoderma noxium</name>
    <dbReference type="NCBI Taxonomy" id="2282107"/>
    <lineage>
        <taxon>Eukaryota</taxon>
        <taxon>Fungi</taxon>
        <taxon>Dikarya</taxon>
        <taxon>Basidiomycota</taxon>
        <taxon>Agaricomycotina</taxon>
        <taxon>Agaricomycetes</taxon>
        <taxon>Hymenochaetales</taxon>
        <taxon>Hymenochaetaceae</taxon>
        <taxon>Pyrrhoderma</taxon>
    </lineage>
</organism>